<feature type="domain" description="Histone deacetylase interacting" evidence="20">
    <location>
        <begin position="366"/>
        <end position="466"/>
    </location>
</feature>
<feature type="region of interest" description="Disordered" evidence="19">
    <location>
        <begin position="647"/>
        <end position="681"/>
    </location>
</feature>
<evidence type="ECO:0000256" key="17">
    <source>
        <dbReference type="ARBA" id="ARBA00081271"/>
    </source>
</evidence>
<accession>A0A8C6LA02</accession>
<keyword evidence="7" id="KW-0007">Acetylation</keyword>
<evidence type="ECO:0000256" key="16">
    <source>
        <dbReference type="ARBA" id="ARBA00075105"/>
    </source>
</evidence>
<dbReference type="Gene3D" id="1.20.1160.11">
    <property type="entry name" value="Paired amphipathic helix"/>
    <property type="match status" value="3"/>
</dbReference>
<dbReference type="PANTHER" id="PTHR12346">
    <property type="entry name" value="SIN3B-RELATED"/>
    <property type="match status" value="1"/>
</dbReference>
<dbReference type="InterPro" id="IPR003822">
    <property type="entry name" value="PAH"/>
</dbReference>
<evidence type="ECO:0000256" key="8">
    <source>
        <dbReference type="ARBA" id="ARBA00023015"/>
    </source>
</evidence>
<evidence type="ECO:0000256" key="15">
    <source>
        <dbReference type="ARBA" id="ARBA00068512"/>
    </source>
</evidence>
<evidence type="ECO:0000256" key="14">
    <source>
        <dbReference type="ARBA" id="ARBA00061761"/>
    </source>
</evidence>
<keyword evidence="11" id="KW-0804">Transcription</keyword>
<name>A0A8C6LA02_NOTFU</name>
<dbReference type="Proteomes" id="UP000694548">
    <property type="component" value="Chromosome sgr06"/>
</dbReference>
<dbReference type="SUPFAM" id="SSF47762">
    <property type="entry name" value="PAH2 domain"/>
    <property type="match status" value="3"/>
</dbReference>
<dbReference type="PANTHER" id="PTHR12346:SF2">
    <property type="entry name" value="PAIRED AMPHIPATHIC HELIX PROTEIN SIN3A"/>
    <property type="match status" value="1"/>
</dbReference>
<dbReference type="PROSITE" id="PS51477">
    <property type="entry name" value="PAH"/>
    <property type="match status" value="3"/>
</dbReference>
<dbReference type="InterPro" id="IPR031693">
    <property type="entry name" value="Sin3_C"/>
</dbReference>
<evidence type="ECO:0000313" key="22">
    <source>
        <dbReference type="Proteomes" id="UP000694548"/>
    </source>
</evidence>
<dbReference type="FunFam" id="1.20.1160.11:FF:000004">
    <property type="entry name" value="Paired amphipathic helix protein Sin3a"/>
    <property type="match status" value="1"/>
</dbReference>
<feature type="compositionally biased region" description="Polar residues" evidence="19">
    <location>
        <begin position="230"/>
        <end position="240"/>
    </location>
</feature>
<dbReference type="GO" id="GO:0061629">
    <property type="term" value="F:RNA polymerase II-specific DNA-binding transcription factor binding"/>
    <property type="evidence" value="ECO:0007669"/>
    <property type="project" value="UniProtKB-ARBA"/>
</dbReference>
<reference evidence="21" key="1">
    <citation type="submission" date="2014-08" db="EMBL/GenBank/DDBJ databases">
        <authorList>
            <person name="Senf B."/>
            <person name="Petzold A."/>
            <person name="Downie B.R."/>
            <person name="Koch P."/>
            <person name="Platzer M."/>
        </authorList>
    </citation>
    <scope>NUCLEOTIDE SEQUENCE [LARGE SCALE GENOMIC DNA]</scope>
    <source>
        <strain evidence="21">GRZ</strain>
    </source>
</reference>
<comment type="function">
    <text evidence="13">Acts as a transcriptional repressor. Corepressor for REST. Interacts with MXI1 to repress MYC responsive genes and antagonize MYC oncogenic activities. Also interacts with MXD1-MAX heterodimers to repress transcription by tethering SIN3A to DNA. Acts cooperatively with OGT to repress transcription in parallel with histone deacetylation. Involved in the control of the circadian rhythms. Required for the transcriptional repression of circadian target genes, such as PER1, mediated by the large PER complex through histone deacetylation. Cooperates with FOXK1 to regulate cell cycle progression probably by repressing cell cycle inhibitor genes expression. Required for cortical neuron differentiation and callosal axon elongation.</text>
</comment>
<evidence type="ECO:0000256" key="6">
    <source>
        <dbReference type="ARBA" id="ARBA00022843"/>
    </source>
</evidence>
<reference evidence="21" key="3">
    <citation type="submission" date="2025-09" db="UniProtKB">
        <authorList>
            <consortium name="Ensembl"/>
        </authorList>
    </citation>
    <scope>IDENTIFICATION</scope>
</reference>
<dbReference type="FunFam" id="1.20.1160.11:FF:000002">
    <property type="entry name" value="Paired amphipathic helix protein SIN3"/>
    <property type="match status" value="1"/>
</dbReference>
<proteinExistence type="predicted"/>
<dbReference type="FunFam" id="1.20.1160.11:FF:000001">
    <property type="entry name" value="Paired amphipathic helix protein Sin3"/>
    <property type="match status" value="1"/>
</dbReference>
<reference evidence="21" key="2">
    <citation type="submission" date="2025-08" db="UniProtKB">
        <authorList>
            <consortium name="Ensembl"/>
        </authorList>
    </citation>
    <scope>IDENTIFICATION</scope>
</reference>
<keyword evidence="3" id="KW-1017">Isopeptide bond</keyword>
<evidence type="ECO:0000256" key="5">
    <source>
        <dbReference type="ARBA" id="ARBA00022737"/>
    </source>
</evidence>
<evidence type="ECO:0000256" key="2">
    <source>
        <dbReference type="ARBA" id="ARBA00022491"/>
    </source>
</evidence>
<keyword evidence="4" id="KW-0597">Phosphoprotein</keyword>
<keyword evidence="2" id="KW-0678">Repressor</keyword>
<feature type="compositionally biased region" description="Acidic residues" evidence="19">
    <location>
        <begin position="648"/>
        <end position="665"/>
    </location>
</feature>
<dbReference type="GO" id="GO:0003714">
    <property type="term" value="F:transcription corepressor activity"/>
    <property type="evidence" value="ECO:0007669"/>
    <property type="project" value="InterPro"/>
</dbReference>
<keyword evidence="8" id="KW-0805">Transcription regulation</keyword>
<sequence>FPLLQYHILLNALSYLDQVKLQFGNQPQVYNDFLDIMKEFKSQSIDTPGVISRVSQLFKGHPDLIMGFNTFLPPGYKIEVQTNDLVNVTTSQTNPSIPAHTSPHSPPMQLHPPLSGTPTGPPMQNNQPVEFNHAINYVNKIKNRFQGQPDIYKAFLEILHTYQKEQRNAKETGGNYTPALTEQEVYAQVARLFKNQEDLLSEFGQFLPDANKSVKNDHSFTSRKVHHLNNKQNRPNQNGCQIRRQPTPGGGPPIKKKPKLLNLKDLSGADPSKHGISTESLFFEKVRKALRSAEAYDSFLRCLVIFNQEVISRTELVQLVLPFLGKFPELFNWFKIFLGYREMSHIETYPKERATEGIAMEIDYASCKRLGSSYRALPKSYQQPKCTGRTPLCKEVLNDTWVSFPSWSEDSTFVSSKKSQYEEHIYRCEDERFELDNVLETNLATIRVLEAVQRKLSHMSAEEQAKFRLDNTLGGSSEVIHRKAIQRIYGDKAADIIDGLRKSPAASVPIVLKRLKTKEEEWREAQRGFNKIWREQNEKYYLKSLDHQGINFKQNDTKVLRSKYLLNEIESIYDERQEQVSEENAAPLTGPHLTLAYEDSQILEDAAALIIHHVKRQTSIQKEDKYKIKQIIYHFLPDLLFSQRGELSDLEDEEEEEEEEVELEEGASKKHNGISGRASPSKSKLLFSNMAAQKRHDCDDAYNIFLVNNNWYILLRLHQTLCSRLLRLYEQAERQMDDSVRERDWEKEVLGLKKEKSDKPAIQLRLKEPMDIEVEDYYSAFLEMVRNLLDGNIEACQYEDSLREMFTIHAYTAFTMDKLIQSIVRQLQHIVSDEICARVTDLYLSESTNGATGGSVSTQPSRNSAEAIYQRKAEQLMSDENCFKVTVTRNRGQVQLTVELLDTEEENSDEPMEHVLCVQRWSDYVCRYLNPDSTTPELREHLAQKPVFLPRNLRRIRKYQTGREQMDKEACGGGKKSLEKEKMECMFKLNSYKMVYVFKSEDYMYRRTALMRAQQRVSTRLHKRFQAWLETWIKENVTRDMSADTNKWLMGEGRDGLLPCCTTRHPELLHFMNINKYRVKYSPSSKTP</sequence>
<evidence type="ECO:0000256" key="9">
    <source>
        <dbReference type="ARBA" id="ARBA00023054"/>
    </source>
</evidence>
<comment type="subunit">
    <text evidence="14">Interacts with ARID4B, BRMS1L, HCFC1, HDAC1, HDAC2, MXI1, SAP30L, SAP130, SFPQ and TOPORS. Interacts with OGT (via TPRs 1-6); the interaction mediates transcriptional repression in parallel with histone deacetylase. Interacts with BAZ2A, MXD1, MXD3, MXD4, MBD2, DACH1, NCOR1, NR4A2, REST, RLIM, SAP30, SETDB1, SMYD2, and SUDS3. Interacts with PHF12 in a complex composed of HDAC1, PHF12 and SAP30. Interacts with TET1; the interaction recruits SIN3A to gene promoters. The large PER complex involved in the histone deacetylation is composed of at least HDAC1, PER2, SFPQ and SIN3A. Interacts with KLF11. Interacts with PPHLN1. Found in a complex with YY1, GON4L and HDAC1. Interacts (via PAH2) with FOXK1. Interacts with FOXK2. Found in a complex composed of at least SINHCAF, SIN3A, HDAC1, SAP30, RBBP4, OGT and TET1. Interacts with SINHCAF. Interacts with SPHK2.</text>
</comment>
<dbReference type="Pfam" id="PF02671">
    <property type="entry name" value="PAH"/>
    <property type="match status" value="3"/>
</dbReference>
<evidence type="ECO:0000256" key="3">
    <source>
        <dbReference type="ARBA" id="ARBA00022499"/>
    </source>
</evidence>
<dbReference type="AlphaFoldDB" id="A0A8C6LA02"/>
<evidence type="ECO:0000256" key="13">
    <source>
        <dbReference type="ARBA" id="ARBA00056268"/>
    </source>
</evidence>
<dbReference type="InterPro" id="IPR039774">
    <property type="entry name" value="Sin3-like"/>
</dbReference>
<evidence type="ECO:0000256" key="11">
    <source>
        <dbReference type="ARBA" id="ARBA00023163"/>
    </source>
</evidence>
<keyword evidence="5" id="KW-0677">Repeat</keyword>
<keyword evidence="12 18" id="KW-0539">Nucleus</keyword>
<dbReference type="InterPro" id="IPR036600">
    <property type="entry name" value="PAH_sf"/>
</dbReference>
<evidence type="ECO:0000259" key="20">
    <source>
        <dbReference type="SMART" id="SM00761"/>
    </source>
</evidence>
<dbReference type="Pfam" id="PF08295">
    <property type="entry name" value="Sin3_corepress"/>
    <property type="match status" value="1"/>
</dbReference>
<evidence type="ECO:0000256" key="7">
    <source>
        <dbReference type="ARBA" id="ARBA00022990"/>
    </source>
</evidence>
<dbReference type="GO" id="GO:0048511">
    <property type="term" value="P:rhythmic process"/>
    <property type="evidence" value="ECO:0007669"/>
    <property type="project" value="UniProtKB-KW"/>
</dbReference>
<dbReference type="GO" id="GO:0000122">
    <property type="term" value="P:negative regulation of transcription by RNA polymerase II"/>
    <property type="evidence" value="ECO:0007669"/>
    <property type="project" value="TreeGrafter"/>
</dbReference>
<keyword evidence="6" id="KW-0832">Ubl conjugation</keyword>
<evidence type="ECO:0000256" key="19">
    <source>
        <dbReference type="SAM" id="MobiDB-lite"/>
    </source>
</evidence>
<feature type="region of interest" description="Disordered" evidence="19">
    <location>
        <begin position="222"/>
        <end position="257"/>
    </location>
</feature>
<dbReference type="InterPro" id="IPR013194">
    <property type="entry name" value="HDAC_interact_dom"/>
</dbReference>
<evidence type="ECO:0000256" key="12">
    <source>
        <dbReference type="ARBA" id="ARBA00023242"/>
    </source>
</evidence>
<evidence type="ECO:0000256" key="4">
    <source>
        <dbReference type="ARBA" id="ARBA00022553"/>
    </source>
</evidence>
<dbReference type="Ensembl" id="ENSNFUT00015016583.1">
    <property type="protein sequence ID" value="ENSNFUP00015015831.1"/>
    <property type="gene ID" value="ENSNFUG00015007374.1"/>
</dbReference>
<evidence type="ECO:0000256" key="1">
    <source>
        <dbReference type="ARBA" id="ARBA00004604"/>
    </source>
</evidence>
<evidence type="ECO:0000313" key="21">
    <source>
        <dbReference type="Ensembl" id="ENSNFUP00015015831.1"/>
    </source>
</evidence>
<dbReference type="GO" id="GO:0070822">
    <property type="term" value="C:Sin3-type complex"/>
    <property type="evidence" value="ECO:0007669"/>
    <property type="project" value="TreeGrafter"/>
</dbReference>
<evidence type="ECO:0000256" key="10">
    <source>
        <dbReference type="ARBA" id="ARBA00023108"/>
    </source>
</evidence>
<evidence type="ECO:0000256" key="18">
    <source>
        <dbReference type="PROSITE-ProRule" id="PRU00810"/>
    </source>
</evidence>
<dbReference type="GeneTree" id="ENSGT00940000155491"/>
<keyword evidence="22" id="KW-1185">Reference proteome</keyword>
<keyword evidence="9" id="KW-0175">Coiled coil</keyword>
<dbReference type="SMART" id="SM00761">
    <property type="entry name" value="HDAC_interact"/>
    <property type="match status" value="1"/>
</dbReference>
<protein>
    <recommendedName>
        <fullName evidence="15">Paired amphipathic helix protein Sin3a</fullName>
    </recommendedName>
    <alternativeName>
        <fullName evidence="16">Histone deacetylase complex subunit Sin3a</fullName>
    </alternativeName>
    <alternativeName>
        <fullName evidence="17">Transcriptional corepressor Sin3a</fullName>
    </alternativeName>
</protein>
<comment type="subcellular location">
    <subcellularLocation>
        <location evidence="1">Nucleus</location>
        <location evidence="1">Nucleolus</location>
    </subcellularLocation>
</comment>
<organism evidence="21 22">
    <name type="scientific">Nothobranchius furzeri</name>
    <name type="common">Turquoise killifish</name>
    <dbReference type="NCBI Taxonomy" id="105023"/>
    <lineage>
        <taxon>Eukaryota</taxon>
        <taxon>Metazoa</taxon>
        <taxon>Chordata</taxon>
        <taxon>Craniata</taxon>
        <taxon>Vertebrata</taxon>
        <taxon>Euteleostomi</taxon>
        <taxon>Actinopterygii</taxon>
        <taxon>Neopterygii</taxon>
        <taxon>Teleostei</taxon>
        <taxon>Neoteleostei</taxon>
        <taxon>Acanthomorphata</taxon>
        <taxon>Ovalentaria</taxon>
        <taxon>Atherinomorphae</taxon>
        <taxon>Cyprinodontiformes</taxon>
        <taxon>Nothobranchiidae</taxon>
        <taxon>Nothobranchius</taxon>
    </lineage>
</organism>
<gene>
    <name evidence="21" type="primary">SIN3A</name>
    <name evidence="21" type="synonym">sin3aa</name>
</gene>
<dbReference type="GO" id="GO:0005730">
    <property type="term" value="C:nucleolus"/>
    <property type="evidence" value="ECO:0007669"/>
    <property type="project" value="UniProtKB-SubCell"/>
</dbReference>
<dbReference type="Pfam" id="PF16879">
    <property type="entry name" value="Sin3a_C"/>
    <property type="match status" value="1"/>
</dbReference>
<keyword evidence="10" id="KW-0090">Biological rhythms</keyword>